<comment type="caution">
    <text evidence="5">The sequence shown here is derived from an EMBL/GenBank/DDBJ whole genome shotgun (WGS) entry which is preliminary data.</text>
</comment>
<feature type="signal peptide" evidence="3">
    <location>
        <begin position="1"/>
        <end position="35"/>
    </location>
</feature>
<dbReference type="InterPro" id="IPR016085">
    <property type="entry name" value="Protease_inh_B-barrel_dom"/>
</dbReference>
<evidence type="ECO:0000313" key="6">
    <source>
        <dbReference type="Proteomes" id="UP000239772"/>
    </source>
</evidence>
<dbReference type="Proteomes" id="UP000239772">
    <property type="component" value="Unassembled WGS sequence"/>
</dbReference>
<name>A0A2T1HPA2_9HYPH</name>
<dbReference type="AlphaFoldDB" id="A0A2T1HPA2"/>
<evidence type="ECO:0000256" key="2">
    <source>
        <dbReference type="SAM" id="MobiDB-lite"/>
    </source>
</evidence>
<sequence>MRARGLMGAYWARLGLGLAASAALFWAAGAVPASAQGDADVSGMTGTWEFTNAKTARSCRVHLGDEAGLHGRQLGAPPACRAALPLLGQAAGWNLEGARVTMVDASGKKLVSLEREANGPGFASAAEGLTLKPLGQARAPAAEPVHTAAGPAATHAPKAGGGVAAPPPPPASVAPNVTPQSLAGLYGVAREKNKPICSIDLILAQGRKEGRMPAKLSGGCIDSGLKVFDPVGWRTGNGRLYLVAKKGHEQGFSVMPDGTWQKDPVSGAQLYLKKQ</sequence>
<evidence type="ECO:0000256" key="3">
    <source>
        <dbReference type="SAM" id="SignalP"/>
    </source>
</evidence>
<keyword evidence="6" id="KW-1185">Reference proteome</keyword>
<dbReference type="InterPro" id="IPR021140">
    <property type="entry name" value="Inh/Omp19"/>
</dbReference>
<feature type="domain" description="Alkaline proteinase inhibitor/ Outer membrane lipoprotein Omp19" evidence="4">
    <location>
        <begin position="42"/>
        <end position="119"/>
    </location>
</feature>
<dbReference type="GO" id="GO:0004866">
    <property type="term" value="F:endopeptidase inhibitor activity"/>
    <property type="evidence" value="ECO:0007669"/>
    <property type="project" value="InterPro"/>
</dbReference>
<feature type="chain" id="PRO_5015504722" description="Alkaline proteinase inhibitor/ Outer membrane lipoprotein Omp19 domain-containing protein" evidence="3">
    <location>
        <begin position="36"/>
        <end position="275"/>
    </location>
</feature>
<feature type="region of interest" description="Disordered" evidence="2">
    <location>
        <begin position="137"/>
        <end position="176"/>
    </location>
</feature>
<evidence type="ECO:0000256" key="1">
    <source>
        <dbReference type="ARBA" id="ARBA00022729"/>
    </source>
</evidence>
<proteinExistence type="predicted"/>
<reference evidence="6" key="1">
    <citation type="submission" date="2018-03" db="EMBL/GenBank/DDBJ databases">
        <authorList>
            <person name="Sun L."/>
            <person name="Liu H."/>
            <person name="Chen W."/>
            <person name="Huang K."/>
            <person name="Liu W."/>
            <person name="Gao X."/>
        </authorList>
    </citation>
    <scope>NUCLEOTIDE SEQUENCE [LARGE SCALE GENOMIC DNA]</scope>
    <source>
        <strain evidence="6">SH9</strain>
    </source>
</reference>
<feature type="compositionally biased region" description="Low complexity" evidence="2">
    <location>
        <begin position="146"/>
        <end position="158"/>
    </location>
</feature>
<keyword evidence="1 3" id="KW-0732">Signal</keyword>
<evidence type="ECO:0000259" key="4">
    <source>
        <dbReference type="Pfam" id="PF02974"/>
    </source>
</evidence>
<accession>A0A2T1HPA2</accession>
<dbReference type="Pfam" id="PF02974">
    <property type="entry name" value="Inh"/>
    <property type="match status" value="1"/>
</dbReference>
<organism evidence="5 6">
    <name type="scientific">Alsobacter soli</name>
    <dbReference type="NCBI Taxonomy" id="2109933"/>
    <lineage>
        <taxon>Bacteria</taxon>
        <taxon>Pseudomonadati</taxon>
        <taxon>Pseudomonadota</taxon>
        <taxon>Alphaproteobacteria</taxon>
        <taxon>Hyphomicrobiales</taxon>
        <taxon>Alsobacteraceae</taxon>
        <taxon>Alsobacter</taxon>
    </lineage>
</organism>
<evidence type="ECO:0000313" key="5">
    <source>
        <dbReference type="EMBL" id="PSC03447.1"/>
    </source>
</evidence>
<dbReference type="EMBL" id="PVZS01000025">
    <property type="protein sequence ID" value="PSC03447.1"/>
    <property type="molecule type" value="Genomic_DNA"/>
</dbReference>
<protein>
    <recommendedName>
        <fullName evidence="4">Alkaline proteinase inhibitor/ Outer membrane lipoprotein Omp19 domain-containing protein</fullName>
    </recommendedName>
</protein>
<dbReference type="SUPFAM" id="SSF50882">
    <property type="entry name" value="beta-Barrel protease inhibitors"/>
    <property type="match status" value="2"/>
</dbReference>
<gene>
    <name evidence="5" type="ORF">SLNSH_18845</name>
</gene>
<dbReference type="Gene3D" id="2.40.128.10">
    <property type="match status" value="2"/>
</dbReference>